<dbReference type="Gene3D" id="3.40.50.1820">
    <property type="entry name" value="alpha/beta hydrolase"/>
    <property type="match status" value="1"/>
</dbReference>
<dbReference type="GO" id="GO:0004252">
    <property type="term" value="F:serine-type endopeptidase activity"/>
    <property type="evidence" value="ECO:0007669"/>
    <property type="project" value="TreeGrafter"/>
</dbReference>
<dbReference type="SUPFAM" id="SSF69304">
    <property type="entry name" value="Tricorn protease N-terminal domain"/>
    <property type="match status" value="1"/>
</dbReference>
<feature type="domain" description="Peptidase S9 prolyl oligopeptidase catalytic" evidence="2">
    <location>
        <begin position="295"/>
        <end position="401"/>
    </location>
</feature>
<dbReference type="PANTHER" id="PTHR42776:SF27">
    <property type="entry name" value="DIPEPTIDYL PEPTIDASE FAMILY MEMBER 6"/>
    <property type="match status" value="1"/>
</dbReference>
<evidence type="ECO:0000313" key="3">
    <source>
        <dbReference type="EMBL" id="KAJ0390586.1"/>
    </source>
</evidence>
<dbReference type="Pfam" id="PF00326">
    <property type="entry name" value="Peptidase_S9"/>
    <property type="match status" value="1"/>
</dbReference>
<dbReference type="EMBL" id="JAKCXM010001902">
    <property type="protein sequence ID" value="KAJ0390586.1"/>
    <property type="molecule type" value="Genomic_DNA"/>
</dbReference>
<evidence type="ECO:0000256" key="1">
    <source>
        <dbReference type="ARBA" id="ARBA00022801"/>
    </source>
</evidence>
<evidence type="ECO:0000313" key="4">
    <source>
        <dbReference type="Proteomes" id="UP001209570"/>
    </source>
</evidence>
<reference evidence="3" key="1">
    <citation type="submission" date="2021-12" db="EMBL/GenBank/DDBJ databases">
        <title>Prjna785345.</title>
        <authorList>
            <person name="Rujirawat T."/>
            <person name="Krajaejun T."/>
        </authorList>
    </citation>
    <scope>NUCLEOTIDE SEQUENCE</scope>
    <source>
        <strain evidence="3">Pi057C3</strain>
    </source>
</reference>
<evidence type="ECO:0000259" key="2">
    <source>
        <dbReference type="Pfam" id="PF00326"/>
    </source>
</evidence>
<dbReference type="PANTHER" id="PTHR42776">
    <property type="entry name" value="SERINE PEPTIDASE S9 FAMILY MEMBER"/>
    <property type="match status" value="1"/>
</dbReference>
<dbReference type="AlphaFoldDB" id="A0AAD5Q4L4"/>
<organism evidence="3 4">
    <name type="scientific">Pythium insidiosum</name>
    <name type="common">Pythiosis disease agent</name>
    <dbReference type="NCBI Taxonomy" id="114742"/>
    <lineage>
        <taxon>Eukaryota</taxon>
        <taxon>Sar</taxon>
        <taxon>Stramenopiles</taxon>
        <taxon>Oomycota</taxon>
        <taxon>Peronosporomycetes</taxon>
        <taxon>Pythiales</taxon>
        <taxon>Pythiaceae</taxon>
        <taxon>Pythium</taxon>
    </lineage>
</organism>
<comment type="caution">
    <text evidence="3">The sequence shown here is derived from an EMBL/GenBank/DDBJ whole genome shotgun (WGS) entry which is preliminary data.</text>
</comment>
<protein>
    <recommendedName>
        <fullName evidence="2">Peptidase S9 prolyl oligopeptidase catalytic domain-containing protein</fullName>
    </recommendedName>
</protein>
<dbReference type="InterPro" id="IPR001375">
    <property type="entry name" value="Peptidase_S9_cat"/>
</dbReference>
<sequence>MPFSINLNERFPDAVIVAMNKRDARFFDAVKIDLVTGDLEVVAENPGDVMQWLVNDDFEVVAAQGLLRANGSDFLRSRVSSGNSEWKTIAEWPHGETSNAHLVTKDGKAIYVETSLSHTGENVSTNTTRLVKLSLEDGKELEVIAYDDKCDVKAVTFNTSSRAIEFVTFDYTKPRVQVIDDSVRADVEHLVTLCAGEFQLVSASDDDQTWMYSDGPDNASLKYYIYDRRTRRHALLFDSRPELAKYTLVPMTPHVIKTSDDEDMVIYVSLPHGVKAEKLPFVLNVHGGPWHRDFWGFSSVHQHFANRGYGCISVNFRGSTGYGKRWLHLGDLQWGSRMQQDLTDTVEWAIKQGLADPDRVAIFGGSYGGYAALAGLTFTPDLYACSVDIVGPSNIKTLFQAFPPYWAVVKKMFVLRVGDAENDEESRC</sequence>
<dbReference type="GO" id="GO:0006508">
    <property type="term" value="P:proteolysis"/>
    <property type="evidence" value="ECO:0007669"/>
    <property type="project" value="InterPro"/>
</dbReference>
<dbReference type="InterPro" id="IPR029058">
    <property type="entry name" value="AB_hydrolase_fold"/>
</dbReference>
<dbReference type="Proteomes" id="UP001209570">
    <property type="component" value="Unassembled WGS sequence"/>
</dbReference>
<dbReference type="SUPFAM" id="SSF53474">
    <property type="entry name" value="alpha/beta-Hydrolases"/>
    <property type="match status" value="1"/>
</dbReference>
<keyword evidence="4" id="KW-1185">Reference proteome</keyword>
<accession>A0AAD5Q4L4</accession>
<name>A0AAD5Q4L4_PYTIN</name>
<proteinExistence type="predicted"/>
<keyword evidence="1" id="KW-0378">Hydrolase</keyword>
<gene>
    <name evidence="3" type="ORF">P43SY_010515</name>
</gene>